<keyword evidence="2" id="KW-0690">Ribosome biogenesis</keyword>
<dbReference type="SMART" id="SM00838">
    <property type="entry name" value="EFG_C"/>
    <property type="match status" value="1"/>
</dbReference>
<gene>
    <name evidence="4" type="primary">typA</name>
    <name evidence="2" type="synonym">bipA</name>
    <name evidence="4" type="ORF">ND812_11330</name>
</gene>
<keyword evidence="2" id="KW-0694">RNA-binding</keyword>
<evidence type="ECO:0000256" key="2">
    <source>
        <dbReference type="HAMAP-Rule" id="MF_00849"/>
    </source>
</evidence>
<dbReference type="NCBIfam" id="TIGR00231">
    <property type="entry name" value="small_GTP"/>
    <property type="match status" value="1"/>
</dbReference>
<dbReference type="EC" id="3.6.5.-" evidence="2"/>
<dbReference type="SUPFAM" id="SSF50447">
    <property type="entry name" value="Translation proteins"/>
    <property type="match status" value="1"/>
</dbReference>
<keyword evidence="1 2" id="KW-0342">GTP-binding</keyword>
<keyword evidence="2" id="KW-0820">tRNA-binding</keyword>
<dbReference type="InterPro" id="IPR035651">
    <property type="entry name" value="BipA_V"/>
</dbReference>
<organism evidence="4 5">
    <name type="scientific">Leptospira limi</name>
    <dbReference type="NCBI Taxonomy" id="2950023"/>
    <lineage>
        <taxon>Bacteria</taxon>
        <taxon>Pseudomonadati</taxon>
        <taxon>Spirochaetota</taxon>
        <taxon>Spirochaetia</taxon>
        <taxon>Leptospirales</taxon>
        <taxon>Leptospiraceae</taxon>
        <taxon>Leptospira</taxon>
    </lineage>
</organism>
<dbReference type="CDD" id="cd03710">
    <property type="entry name" value="BipA_TypA_C"/>
    <property type="match status" value="1"/>
</dbReference>
<dbReference type="NCBIfam" id="TIGR01394">
    <property type="entry name" value="TypA_BipA"/>
    <property type="match status" value="1"/>
</dbReference>
<dbReference type="CDD" id="cd16263">
    <property type="entry name" value="BipA_III"/>
    <property type="match status" value="1"/>
</dbReference>
<dbReference type="InterPro" id="IPR000640">
    <property type="entry name" value="EFG_V-like"/>
</dbReference>
<dbReference type="PANTHER" id="PTHR42908">
    <property type="entry name" value="TRANSLATION ELONGATION FACTOR-RELATED"/>
    <property type="match status" value="1"/>
</dbReference>
<dbReference type="PROSITE" id="PS00301">
    <property type="entry name" value="G_TR_1"/>
    <property type="match status" value="1"/>
</dbReference>
<dbReference type="InterPro" id="IPR035647">
    <property type="entry name" value="EFG_III/V"/>
</dbReference>
<proteinExistence type="inferred from homology"/>
<dbReference type="RefSeq" id="WP_265375539.1">
    <property type="nucleotide sequence ID" value="NZ_JAMQPV010000001.1"/>
</dbReference>
<dbReference type="SUPFAM" id="SSF54980">
    <property type="entry name" value="EF-G C-terminal domain-like"/>
    <property type="match status" value="2"/>
</dbReference>
<protein>
    <recommendedName>
        <fullName evidence="2">Large ribosomal subunit assembly factor BipA</fullName>
        <ecNumber evidence="2">3.6.5.-</ecNumber>
    </recommendedName>
    <alternativeName>
        <fullName evidence="2">GTP-binding protein BipA</fullName>
    </alternativeName>
</protein>
<dbReference type="InterPro" id="IPR004161">
    <property type="entry name" value="EFTu-like_2"/>
</dbReference>
<dbReference type="Gene3D" id="3.40.50.300">
    <property type="entry name" value="P-loop containing nucleotide triphosphate hydrolases"/>
    <property type="match status" value="1"/>
</dbReference>
<name>A0ABT3LY93_9LEPT</name>
<comment type="subcellular location">
    <subcellularLocation>
        <location evidence="2">Cytoplasm</location>
    </subcellularLocation>
    <text evidence="2">Binds to ribosomes.</text>
</comment>
<dbReference type="InterPro" id="IPR009000">
    <property type="entry name" value="Transl_B-barrel_sf"/>
</dbReference>
<dbReference type="Pfam" id="PF00009">
    <property type="entry name" value="GTP_EFTU"/>
    <property type="match status" value="1"/>
</dbReference>
<dbReference type="InterPro" id="IPR042116">
    <property type="entry name" value="TypA/BipA_C"/>
</dbReference>
<feature type="binding site" evidence="2">
    <location>
        <begin position="13"/>
        <end position="18"/>
    </location>
    <ligand>
        <name>GTP</name>
        <dbReference type="ChEBI" id="CHEBI:37565"/>
    </ligand>
</feature>
<dbReference type="InterPro" id="IPR006298">
    <property type="entry name" value="BipA"/>
</dbReference>
<dbReference type="CDD" id="cd01891">
    <property type="entry name" value="TypA_BipA"/>
    <property type="match status" value="1"/>
</dbReference>
<reference evidence="4 5" key="1">
    <citation type="submission" date="2022-06" db="EMBL/GenBank/DDBJ databases">
        <title>Leptospira isolates from biofilms formed at urban environments.</title>
        <authorList>
            <person name="Ribeiro P.S."/>
            <person name="Sousa T."/>
            <person name="Carvalho N."/>
            <person name="Aburjaile F."/>
            <person name="Neves F."/>
            <person name="Oliveira D."/>
            <person name="Blanco L."/>
            <person name="Lima J."/>
            <person name="Costa F."/>
            <person name="Brenig B."/>
            <person name="Soares S."/>
            <person name="Ramos R."/>
            <person name="Goes-Neto A."/>
            <person name="Matiuzzi M."/>
            <person name="Azevedo V."/>
            <person name="Ristow P."/>
        </authorList>
    </citation>
    <scope>NUCLEOTIDE SEQUENCE [LARGE SCALE GENOMIC DNA]</scope>
    <source>
        <strain evidence="4 5">VSF25</strain>
    </source>
</reference>
<comment type="function">
    <text evidence="2">A 50S ribosomal subunit assembly protein with GTPase activity, required for 50S subunit assembly at low temperatures, may also play a role in translation. Binds GTP and analogs. Binds the 70S ribosome between the 30S and 50S subunits, in a similar position as ribosome-bound EF-G; it contacts a number of ribosomal proteins, both rRNAs and the A-site tRNA.</text>
</comment>
<comment type="subunit">
    <text evidence="2">Monomer.</text>
</comment>
<dbReference type="Gene3D" id="2.40.50.250">
    <property type="entry name" value="bipa protein"/>
    <property type="match status" value="1"/>
</dbReference>
<feature type="binding site" evidence="2">
    <location>
        <begin position="125"/>
        <end position="128"/>
    </location>
    <ligand>
        <name>GTP</name>
        <dbReference type="ChEBI" id="CHEBI:37565"/>
    </ligand>
</feature>
<dbReference type="InterPro" id="IPR048876">
    <property type="entry name" value="BipA_C"/>
</dbReference>
<dbReference type="InterPro" id="IPR000795">
    <property type="entry name" value="T_Tr_GTP-bd_dom"/>
</dbReference>
<dbReference type="CDD" id="cd03691">
    <property type="entry name" value="BipA_TypA_II"/>
    <property type="match status" value="1"/>
</dbReference>
<dbReference type="InterPro" id="IPR005225">
    <property type="entry name" value="Small_GTP-bd"/>
</dbReference>
<comment type="similarity">
    <text evidence="2">Belongs to the TRAFAC class translation factor GTPase superfamily. Classic translation factor GTPase family. BipA subfamily.</text>
</comment>
<dbReference type="Pfam" id="PF00679">
    <property type="entry name" value="EFG_C"/>
    <property type="match status" value="1"/>
</dbReference>
<dbReference type="PROSITE" id="PS51722">
    <property type="entry name" value="G_TR_2"/>
    <property type="match status" value="1"/>
</dbReference>
<dbReference type="InterPro" id="IPR027417">
    <property type="entry name" value="P-loop_NTPase"/>
</dbReference>
<dbReference type="InterPro" id="IPR031157">
    <property type="entry name" value="G_TR_CS"/>
</dbReference>
<dbReference type="Pfam" id="PF21018">
    <property type="entry name" value="BipA_C"/>
    <property type="match status" value="1"/>
</dbReference>
<keyword evidence="5" id="KW-1185">Reference proteome</keyword>
<dbReference type="SUPFAM" id="SSF52540">
    <property type="entry name" value="P-loop containing nucleoside triphosphate hydrolases"/>
    <property type="match status" value="1"/>
</dbReference>
<keyword evidence="2" id="KW-0547">Nucleotide-binding</keyword>
<dbReference type="Gene3D" id="3.30.70.240">
    <property type="match status" value="1"/>
</dbReference>
<comment type="caution">
    <text evidence="4">The sequence shown here is derived from an EMBL/GenBank/DDBJ whole genome shotgun (WGS) entry which is preliminary data.</text>
</comment>
<keyword evidence="2" id="KW-0963">Cytoplasm</keyword>
<dbReference type="HAMAP" id="MF_00849">
    <property type="entry name" value="BipA"/>
    <property type="match status" value="1"/>
</dbReference>
<dbReference type="Gene3D" id="3.30.70.870">
    <property type="entry name" value="Elongation Factor G (Translational Gtpase), domain 3"/>
    <property type="match status" value="1"/>
</dbReference>
<keyword evidence="2" id="KW-0699">rRNA-binding</keyword>
<evidence type="ECO:0000313" key="5">
    <source>
        <dbReference type="Proteomes" id="UP001209737"/>
    </source>
</evidence>
<dbReference type="EMBL" id="JAMQPV010000001">
    <property type="protein sequence ID" value="MCW7462681.1"/>
    <property type="molecule type" value="Genomic_DNA"/>
</dbReference>
<feature type="domain" description="Tr-type G" evidence="3">
    <location>
        <begin position="1"/>
        <end position="196"/>
    </location>
</feature>
<dbReference type="PANTHER" id="PTHR42908:SF8">
    <property type="entry name" value="TR-TYPE G DOMAIN-CONTAINING PROTEIN"/>
    <property type="match status" value="1"/>
</dbReference>
<comment type="catalytic activity">
    <reaction evidence="2">
        <text>GTP + H2O = GDP + phosphate + H(+)</text>
        <dbReference type="Rhea" id="RHEA:19669"/>
        <dbReference type="ChEBI" id="CHEBI:15377"/>
        <dbReference type="ChEBI" id="CHEBI:15378"/>
        <dbReference type="ChEBI" id="CHEBI:37565"/>
        <dbReference type="ChEBI" id="CHEBI:43474"/>
        <dbReference type="ChEBI" id="CHEBI:58189"/>
    </reaction>
</comment>
<dbReference type="Gene3D" id="2.40.30.10">
    <property type="entry name" value="Translation factors"/>
    <property type="match status" value="1"/>
</dbReference>
<dbReference type="PRINTS" id="PR00315">
    <property type="entry name" value="ELONGATNFCT"/>
</dbReference>
<evidence type="ECO:0000259" key="3">
    <source>
        <dbReference type="PROSITE" id="PS51722"/>
    </source>
</evidence>
<dbReference type="InterPro" id="IPR047043">
    <property type="entry name" value="BipA_III"/>
</dbReference>
<dbReference type="Proteomes" id="UP001209737">
    <property type="component" value="Unassembled WGS sequence"/>
</dbReference>
<dbReference type="Pfam" id="PF03144">
    <property type="entry name" value="GTP_EFTU_D2"/>
    <property type="match status" value="1"/>
</dbReference>
<dbReference type="InterPro" id="IPR047042">
    <property type="entry name" value="BipA_II"/>
</dbReference>
<evidence type="ECO:0000313" key="4">
    <source>
        <dbReference type="EMBL" id="MCW7462681.1"/>
    </source>
</evidence>
<evidence type="ECO:0000256" key="1">
    <source>
        <dbReference type="ARBA" id="ARBA00023134"/>
    </source>
</evidence>
<dbReference type="InterPro" id="IPR047041">
    <property type="entry name" value="BipA_GTP-bd_dom"/>
</dbReference>
<accession>A0ABT3LY93</accession>
<keyword evidence="2" id="KW-0378">Hydrolase</keyword>
<sequence>MEIRNIAIIAHVDHGKTTLTDCILRHTGAVTAKEDRERIMDSNTLEQEKGITILAKNTSVKYKGTRINIVDTPGHADFGGEVERVLSMTDCTLLLVDAFDGPMPQTRFVLGKSLQLGHKPIVVVNKVDREGARPGFSVDKVFDLFSDLGATEEQLDFPIIYASAKQGWAVNQLSEVPGSNIEPLLDKVLAHVPAVKNESDKALQFQVTALDYNEYVGRIAIGKIYQGMMKKGADVTLAKTNGTTANYKITKLYGYEGLTRYEIDEAGSGDIVAMAGIPDVFIGDTVCDLGNPLPLPAIQVEEPTVSMFFMVNNSPFAGKEGKFVTTRNLRERLDRELETNVALRLEETEDKDRFKILGRGELHLSILIENMRREGYELQVSRPEVIIKHNEAGEKIEPYETLVMDLPDQYTGAVIQELNRRKGELTGMDAHTSGITRVEYTIPTRGLIGFRGHFISETRGEGVMSSRFLRFDKYKGEIPGRKNGALISMDSGESTAYALWKVQERGDLFIEPQVAVYPGMILGMNSRDTDLEVNPVREKKLTNVRASGSDEAIRLVPPKKLTLEQSIEFLDDDELLEVTPQSLRLRKKVLDASMRKRSSGGR</sequence>